<dbReference type="GO" id="GO:0003676">
    <property type="term" value="F:nucleic acid binding"/>
    <property type="evidence" value="ECO:0007669"/>
    <property type="project" value="InterPro"/>
</dbReference>
<organism evidence="2 3">
    <name type="scientific">Neorickettsia findlayensis</name>
    <dbReference type="NCBI Taxonomy" id="2686014"/>
    <lineage>
        <taxon>Bacteria</taxon>
        <taxon>Pseudomonadati</taxon>
        <taxon>Pseudomonadota</taxon>
        <taxon>Alphaproteobacteria</taxon>
        <taxon>Rickettsiales</taxon>
        <taxon>Anaplasmataceae</taxon>
        <taxon>Neorickettsia</taxon>
    </lineage>
</organism>
<feature type="domain" description="3'-5' exonuclease" evidence="1">
    <location>
        <begin position="2"/>
        <end position="165"/>
    </location>
</feature>
<reference evidence="2 3" key="1">
    <citation type="journal article" date="2020" name="MBio">
        <title>Erratum for Teymournejad et al., 'Isolation and Molecular Analysis of a Novel Neorickettsia Species That Causes Potomac Horse Fever'.</title>
        <authorList>
            <person name="Teymournejad O."/>
            <person name="Lin M."/>
            <person name="Bekebrede H."/>
            <person name="Kamr A."/>
            <person name="Toribio R.E."/>
            <person name="Arroyo L.G."/>
            <person name="Baird J.D."/>
            <person name="Rikihisa Y."/>
        </authorList>
    </citation>
    <scope>NUCLEOTIDE SEQUENCE [LARGE SCALE GENOMIC DNA]</scope>
    <source>
        <strain evidence="2 3">Fin17</strain>
    </source>
</reference>
<dbReference type="SMART" id="SM00474">
    <property type="entry name" value="35EXOc"/>
    <property type="match status" value="1"/>
</dbReference>
<dbReference type="AlphaFoldDB" id="A0A6P1GBJ2"/>
<name>A0A6P1GBJ2_9RICK</name>
<dbReference type="InterPro" id="IPR012337">
    <property type="entry name" value="RNaseH-like_sf"/>
</dbReference>
<accession>A0A6P1GBJ2</accession>
<dbReference type="GO" id="GO:0008408">
    <property type="term" value="F:3'-5' exonuclease activity"/>
    <property type="evidence" value="ECO:0007669"/>
    <property type="project" value="InterPro"/>
</dbReference>
<dbReference type="KEGG" id="nef:GP480_02145"/>
<evidence type="ECO:0000259" key="1">
    <source>
        <dbReference type="SMART" id="SM00474"/>
    </source>
</evidence>
<dbReference type="SUPFAM" id="SSF53098">
    <property type="entry name" value="Ribonuclease H-like"/>
    <property type="match status" value="1"/>
</dbReference>
<reference evidence="2 3" key="2">
    <citation type="journal article" date="2020" name="MBio">
        <title>Isolation and Molecular Analysis of a Novel Neorickettsia Species That Causes Potomac Horse Fever.</title>
        <authorList>
            <person name="Teymournejad O."/>
            <person name="Lin M."/>
            <person name="Bekebrede H."/>
            <person name="Kamr A."/>
            <person name="Toribio R.E."/>
            <person name="Arroyo L.G."/>
            <person name="Baird J.D."/>
            <person name="Rikihisa Y."/>
        </authorList>
    </citation>
    <scope>NUCLEOTIDE SEQUENCE [LARGE SCALE GENOMIC DNA]</scope>
    <source>
        <strain evidence="2 3">Fin17</strain>
    </source>
</reference>
<protein>
    <submittedName>
        <fullName evidence="2">Ribonuclease D</fullName>
    </submittedName>
</protein>
<evidence type="ECO:0000313" key="3">
    <source>
        <dbReference type="Proteomes" id="UP000464912"/>
    </source>
</evidence>
<keyword evidence="3" id="KW-1185">Reference proteome</keyword>
<dbReference type="Proteomes" id="UP000464912">
    <property type="component" value="Chromosome"/>
</dbReference>
<dbReference type="RefSeq" id="WP_160096100.1">
    <property type="nucleotide sequence ID" value="NZ_CP047224.1"/>
</dbReference>
<dbReference type="InterPro" id="IPR002562">
    <property type="entry name" value="3'-5'_exonuclease_dom"/>
</dbReference>
<dbReference type="EMBL" id="CP047224">
    <property type="protein sequence ID" value="QHD65573.1"/>
    <property type="molecule type" value="Genomic_DNA"/>
</dbReference>
<dbReference type="InterPro" id="IPR051086">
    <property type="entry name" value="RNase_D-like"/>
</dbReference>
<dbReference type="PANTHER" id="PTHR47649">
    <property type="entry name" value="RIBONUCLEASE D"/>
    <property type="match status" value="1"/>
</dbReference>
<dbReference type="Pfam" id="PF01612">
    <property type="entry name" value="DNA_pol_A_exo1"/>
    <property type="match status" value="1"/>
</dbReference>
<dbReference type="InterPro" id="IPR036397">
    <property type="entry name" value="RNaseH_sf"/>
</dbReference>
<dbReference type="CDD" id="cd06142">
    <property type="entry name" value="RNaseD_exo"/>
    <property type="match status" value="1"/>
</dbReference>
<proteinExistence type="predicted"/>
<evidence type="ECO:0000313" key="2">
    <source>
        <dbReference type="EMBL" id="QHD65573.1"/>
    </source>
</evidence>
<dbReference type="GO" id="GO:0006139">
    <property type="term" value="P:nucleobase-containing compound metabolic process"/>
    <property type="evidence" value="ECO:0007669"/>
    <property type="project" value="InterPro"/>
</dbReference>
<dbReference type="Gene3D" id="3.30.420.10">
    <property type="entry name" value="Ribonuclease H-like superfamily/Ribonuclease H"/>
    <property type="match status" value="1"/>
</dbReference>
<gene>
    <name evidence="2" type="ORF">GP480_02145</name>
</gene>
<dbReference type="PANTHER" id="PTHR47649:SF1">
    <property type="entry name" value="RIBONUCLEASE D"/>
    <property type="match status" value="1"/>
</dbReference>
<sequence length="201" mass="22589">MYEGDVPADFAASGAIAIDTESMGLVNRRDRLCLVQLSTGDGTAHLVRFNGTDYSAPRLKGLITDPAVVKIFHFARFDIAILRHYLGVLTNNCYCTKIASRLVRTYTDHHSLKELCSDLLGVKLNKGKQSSDWGSTSLTREQMSYAASDVLYLHAIKEALDVMLKREKRVELAQACFQFLPYRAELDLLGWENQDIFSHKV</sequence>